<proteinExistence type="predicted"/>
<gene>
    <name evidence="2" type="ORF">SPARVUS_LOCUS13530479</name>
</gene>
<organism evidence="2 3">
    <name type="scientific">Staurois parvus</name>
    <dbReference type="NCBI Taxonomy" id="386267"/>
    <lineage>
        <taxon>Eukaryota</taxon>
        <taxon>Metazoa</taxon>
        <taxon>Chordata</taxon>
        <taxon>Craniata</taxon>
        <taxon>Vertebrata</taxon>
        <taxon>Euteleostomi</taxon>
        <taxon>Amphibia</taxon>
        <taxon>Batrachia</taxon>
        <taxon>Anura</taxon>
        <taxon>Neobatrachia</taxon>
        <taxon>Ranoidea</taxon>
        <taxon>Ranidae</taxon>
        <taxon>Staurois</taxon>
    </lineage>
</organism>
<evidence type="ECO:0000313" key="2">
    <source>
        <dbReference type="EMBL" id="CAI9604961.1"/>
    </source>
</evidence>
<dbReference type="Proteomes" id="UP001162483">
    <property type="component" value="Unassembled WGS sequence"/>
</dbReference>
<evidence type="ECO:0000313" key="3">
    <source>
        <dbReference type="Proteomes" id="UP001162483"/>
    </source>
</evidence>
<evidence type="ECO:0000256" key="1">
    <source>
        <dbReference type="SAM" id="MobiDB-lite"/>
    </source>
</evidence>
<sequence>MQSWYYRSPRARQEAGMGDQSNKILESSQSLGFYFDDNYKSLTDREGESP</sequence>
<comment type="caution">
    <text evidence="2">The sequence shown here is derived from an EMBL/GenBank/DDBJ whole genome shotgun (WGS) entry which is preliminary data.</text>
</comment>
<accession>A0ABN9G6D8</accession>
<reference evidence="2" key="1">
    <citation type="submission" date="2023-05" db="EMBL/GenBank/DDBJ databases">
        <authorList>
            <person name="Stuckert A."/>
        </authorList>
    </citation>
    <scope>NUCLEOTIDE SEQUENCE</scope>
</reference>
<protein>
    <submittedName>
        <fullName evidence="2">Uncharacterized protein</fullName>
    </submittedName>
</protein>
<keyword evidence="3" id="KW-1185">Reference proteome</keyword>
<dbReference type="EMBL" id="CATNWA010018053">
    <property type="protein sequence ID" value="CAI9604961.1"/>
    <property type="molecule type" value="Genomic_DNA"/>
</dbReference>
<feature type="region of interest" description="Disordered" evidence="1">
    <location>
        <begin position="1"/>
        <end position="22"/>
    </location>
</feature>
<name>A0ABN9G6D8_9NEOB</name>